<dbReference type="PANTHER" id="PTHR30026:SF20">
    <property type="entry name" value="OUTER MEMBRANE PROTEIN TOLC"/>
    <property type="match status" value="1"/>
</dbReference>
<dbReference type="SUPFAM" id="SSF56954">
    <property type="entry name" value="Outer membrane efflux proteins (OEP)"/>
    <property type="match status" value="1"/>
</dbReference>
<accession>A0A967AG45</accession>
<evidence type="ECO:0000313" key="11">
    <source>
        <dbReference type="Proteomes" id="UP000643701"/>
    </source>
</evidence>
<dbReference type="Proteomes" id="UP000643701">
    <property type="component" value="Unassembled WGS sequence"/>
</dbReference>
<comment type="caution">
    <text evidence="10">The sequence shown here is derived from an EMBL/GenBank/DDBJ whole genome shotgun (WGS) entry which is preliminary data.</text>
</comment>
<keyword evidence="6" id="KW-0472">Membrane</keyword>
<keyword evidence="4" id="KW-1134">Transmembrane beta strand</keyword>
<dbReference type="InterPro" id="IPR051906">
    <property type="entry name" value="TolC-like"/>
</dbReference>
<keyword evidence="3" id="KW-0813">Transport</keyword>
<dbReference type="GO" id="GO:0009279">
    <property type="term" value="C:cell outer membrane"/>
    <property type="evidence" value="ECO:0007669"/>
    <property type="project" value="UniProtKB-SubCell"/>
</dbReference>
<dbReference type="AlphaFoldDB" id="A0A967AG45"/>
<evidence type="ECO:0000256" key="2">
    <source>
        <dbReference type="ARBA" id="ARBA00007613"/>
    </source>
</evidence>
<dbReference type="Pfam" id="PF02321">
    <property type="entry name" value="OEP"/>
    <property type="match status" value="2"/>
</dbReference>
<dbReference type="GO" id="GO:0015288">
    <property type="term" value="F:porin activity"/>
    <property type="evidence" value="ECO:0007669"/>
    <property type="project" value="TreeGrafter"/>
</dbReference>
<evidence type="ECO:0000256" key="9">
    <source>
        <dbReference type="SAM" id="SignalP"/>
    </source>
</evidence>
<evidence type="ECO:0000256" key="6">
    <source>
        <dbReference type="ARBA" id="ARBA00023136"/>
    </source>
</evidence>
<evidence type="ECO:0000256" key="4">
    <source>
        <dbReference type="ARBA" id="ARBA00022452"/>
    </source>
</evidence>
<proteinExistence type="inferred from homology"/>
<feature type="signal peptide" evidence="9">
    <location>
        <begin position="1"/>
        <end position="19"/>
    </location>
</feature>
<feature type="chain" id="PRO_5037836758" evidence="9">
    <location>
        <begin position="20"/>
        <end position="452"/>
    </location>
</feature>
<protein>
    <submittedName>
        <fullName evidence="10">TolC family protein</fullName>
    </submittedName>
</protein>
<evidence type="ECO:0000256" key="8">
    <source>
        <dbReference type="SAM" id="Coils"/>
    </source>
</evidence>
<keyword evidence="11" id="KW-1185">Reference proteome</keyword>
<feature type="coiled-coil region" evidence="8">
    <location>
        <begin position="168"/>
        <end position="219"/>
    </location>
</feature>
<dbReference type="GO" id="GO:0015562">
    <property type="term" value="F:efflux transmembrane transporter activity"/>
    <property type="evidence" value="ECO:0007669"/>
    <property type="project" value="InterPro"/>
</dbReference>
<keyword evidence="9" id="KW-0732">Signal</keyword>
<dbReference type="GO" id="GO:1990281">
    <property type="term" value="C:efflux pump complex"/>
    <property type="evidence" value="ECO:0007669"/>
    <property type="project" value="TreeGrafter"/>
</dbReference>
<keyword evidence="8" id="KW-0175">Coiled coil</keyword>
<sequence length="452" mass="51517">MTKTYLWILCLGFSLSSLAQQNSQEAYQFSLEEAIEFAVDSSYNAINARKDVLAAMKQKWETTADGLPQISANVDYQYNPVIQVTPLPGEIAGEEPGTFVPVVFQPKQNMNATAQLNQLIFDGSYIVALRAAKTFLEYSANFEQKTKLEVRKAVIDAYGNVLLMEESIEILQKNLSTAKANLNETEKTFENGLAEEEDVEQLEITVLQLENEWRNAKRNHQITKETLNFVLGIPIDIPVRLTDELDHLADTQMMEEDLLEEELQLEANIDFKIADNLVQQRELEWQLERSKALPTLSAFANYGYVSFNENFNFFSSNADWFDFSVVGLSLNIPIFSSLKRSARSQRAQIALEQAEMEKQESIEELRLETNRAKSDFQFATESYINSQRNLDLAERIEAKNEAKFKEGVASSFELRQAQQQLYSAQNEYLQAMLEVISSKAQLESILNKPLKE</sequence>
<comment type="subcellular location">
    <subcellularLocation>
        <location evidence="1">Cell outer membrane</location>
    </subcellularLocation>
</comment>
<dbReference type="RefSeq" id="WP_166400848.1">
    <property type="nucleotide sequence ID" value="NZ_JAANAS010000083.1"/>
</dbReference>
<keyword evidence="7" id="KW-0998">Cell outer membrane</keyword>
<dbReference type="PANTHER" id="PTHR30026">
    <property type="entry name" value="OUTER MEMBRANE PROTEIN TOLC"/>
    <property type="match status" value="1"/>
</dbReference>
<comment type="similarity">
    <text evidence="2">Belongs to the outer membrane factor (OMF) (TC 1.B.17) family.</text>
</comment>
<name>A0A967AG45_9FLAO</name>
<evidence type="ECO:0000313" key="10">
    <source>
        <dbReference type="EMBL" id="NGZ90613.1"/>
    </source>
</evidence>
<reference evidence="10" key="1">
    <citation type="submission" date="2020-03" db="EMBL/GenBank/DDBJ databases">
        <title>Psychroflexus Maritimus sp. nov., isolate from marine sediment.</title>
        <authorList>
            <person name="Zhong Y.-L."/>
        </authorList>
    </citation>
    <scope>NUCLEOTIDE SEQUENCE</scope>
    <source>
        <strain evidence="10">C1</strain>
    </source>
</reference>
<dbReference type="Gene3D" id="1.20.1600.10">
    <property type="entry name" value="Outer membrane efflux proteins (OEP)"/>
    <property type="match status" value="1"/>
</dbReference>
<feature type="coiled-coil region" evidence="8">
    <location>
        <begin position="344"/>
        <end position="371"/>
    </location>
</feature>
<dbReference type="InterPro" id="IPR003423">
    <property type="entry name" value="OMP_efflux"/>
</dbReference>
<evidence type="ECO:0000256" key="1">
    <source>
        <dbReference type="ARBA" id="ARBA00004442"/>
    </source>
</evidence>
<dbReference type="EMBL" id="JAANAS010000083">
    <property type="protein sequence ID" value="NGZ90613.1"/>
    <property type="molecule type" value="Genomic_DNA"/>
</dbReference>
<gene>
    <name evidence="10" type="ORF">G7034_10155</name>
</gene>
<evidence type="ECO:0000256" key="5">
    <source>
        <dbReference type="ARBA" id="ARBA00022692"/>
    </source>
</evidence>
<organism evidence="10 11">
    <name type="scientific">Psychroflexus maritimus</name>
    <dbReference type="NCBI Taxonomy" id="2714865"/>
    <lineage>
        <taxon>Bacteria</taxon>
        <taxon>Pseudomonadati</taxon>
        <taxon>Bacteroidota</taxon>
        <taxon>Flavobacteriia</taxon>
        <taxon>Flavobacteriales</taxon>
        <taxon>Flavobacteriaceae</taxon>
        <taxon>Psychroflexus</taxon>
    </lineage>
</organism>
<evidence type="ECO:0000256" key="3">
    <source>
        <dbReference type="ARBA" id="ARBA00022448"/>
    </source>
</evidence>
<keyword evidence="5" id="KW-0812">Transmembrane</keyword>
<evidence type="ECO:0000256" key="7">
    <source>
        <dbReference type="ARBA" id="ARBA00023237"/>
    </source>
</evidence>